<dbReference type="PANTHER" id="PTHR43711">
    <property type="entry name" value="TWO-COMPONENT HISTIDINE KINASE"/>
    <property type="match status" value="1"/>
</dbReference>
<dbReference type="EMBL" id="LYOS01000001">
    <property type="protein sequence ID" value="OFV68599.1"/>
    <property type="molecule type" value="Genomic_DNA"/>
</dbReference>
<dbReference type="EC" id="2.7.13.3" evidence="2"/>
<dbReference type="PROSITE" id="PS50109">
    <property type="entry name" value="HIS_KIN"/>
    <property type="match status" value="1"/>
</dbReference>
<dbReference type="InterPro" id="IPR003661">
    <property type="entry name" value="HisK_dim/P_dom"/>
</dbReference>
<evidence type="ECO:0000256" key="1">
    <source>
        <dbReference type="ARBA" id="ARBA00000085"/>
    </source>
</evidence>
<evidence type="ECO:0000256" key="6">
    <source>
        <dbReference type="ARBA" id="ARBA00023012"/>
    </source>
</evidence>
<dbReference type="PANTHER" id="PTHR43711:SF1">
    <property type="entry name" value="HISTIDINE KINASE 1"/>
    <property type="match status" value="1"/>
</dbReference>
<evidence type="ECO:0000259" key="7">
    <source>
        <dbReference type="PROSITE" id="PS50109"/>
    </source>
</evidence>
<comment type="caution">
    <text evidence="8">The sequence shown here is derived from an EMBL/GenBank/DDBJ whole genome shotgun (WGS) entry which is preliminary data.</text>
</comment>
<evidence type="ECO:0000313" key="9">
    <source>
        <dbReference type="Proteomes" id="UP000186940"/>
    </source>
</evidence>
<dbReference type="GO" id="GO:0000155">
    <property type="term" value="F:phosphorelay sensor kinase activity"/>
    <property type="evidence" value="ECO:0007669"/>
    <property type="project" value="InterPro"/>
</dbReference>
<dbReference type="Pfam" id="PF00512">
    <property type="entry name" value="HisKA"/>
    <property type="match status" value="1"/>
</dbReference>
<dbReference type="CDD" id="cd00075">
    <property type="entry name" value="HATPase"/>
    <property type="match status" value="1"/>
</dbReference>
<evidence type="ECO:0000256" key="5">
    <source>
        <dbReference type="ARBA" id="ARBA00022777"/>
    </source>
</evidence>
<gene>
    <name evidence="8" type="ORF">SCAL_000275</name>
</gene>
<dbReference type="InterPro" id="IPR004358">
    <property type="entry name" value="Sig_transdc_His_kin-like_C"/>
</dbReference>
<keyword evidence="6" id="KW-0902">Two-component regulatory system</keyword>
<dbReference type="InterPro" id="IPR003594">
    <property type="entry name" value="HATPase_dom"/>
</dbReference>
<dbReference type="SUPFAM" id="SSF47384">
    <property type="entry name" value="Homodimeric domain of signal transducing histidine kinase"/>
    <property type="match status" value="1"/>
</dbReference>
<dbReference type="InterPro" id="IPR036890">
    <property type="entry name" value="HATPase_C_sf"/>
</dbReference>
<keyword evidence="3" id="KW-0597">Phosphoprotein</keyword>
<dbReference type="FunFam" id="3.30.565.10:FF:000006">
    <property type="entry name" value="Sensor histidine kinase WalK"/>
    <property type="match status" value="1"/>
</dbReference>
<dbReference type="AlphaFoldDB" id="A0A1F2PB14"/>
<evidence type="ECO:0000256" key="3">
    <source>
        <dbReference type="ARBA" id="ARBA00022553"/>
    </source>
</evidence>
<dbReference type="PATRIC" id="fig|1838285.3.peg.278"/>
<accession>A0A1F2PB14</accession>
<dbReference type="Proteomes" id="UP000186940">
    <property type="component" value="Unassembled WGS sequence"/>
</dbReference>
<evidence type="ECO:0000313" key="8">
    <source>
        <dbReference type="EMBL" id="OFV68599.1"/>
    </source>
</evidence>
<dbReference type="SMART" id="SM00388">
    <property type="entry name" value="HisKA"/>
    <property type="match status" value="1"/>
</dbReference>
<dbReference type="SUPFAM" id="SSF55874">
    <property type="entry name" value="ATPase domain of HSP90 chaperone/DNA topoisomerase II/histidine kinase"/>
    <property type="match status" value="1"/>
</dbReference>
<keyword evidence="4" id="KW-0808">Transferase</keyword>
<feature type="domain" description="Histidine kinase" evidence="7">
    <location>
        <begin position="51"/>
        <end position="265"/>
    </location>
</feature>
<dbReference type="InterPro" id="IPR005467">
    <property type="entry name" value="His_kinase_dom"/>
</dbReference>
<dbReference type="Gene3D" id="1.10.287.130">
    <property type="match status" value="1"/>
</dbReference>
<keyword evidence="5 8" id="KW-0418">Kinase</keyword>
<dbReference type="CDD" id="cd00082">
    <property type="entry name" value="HisKA"/>
    <property type="match status" value="1"/>
</dbReference>
<dbReference type="Gene3D" id="3.30.565.10">
    <property type="entry name" value="Histidine kinase-like ATPase, C-terminal domain"/>
    <property type="match status" value="1"/>
</dbReference>
<dbReference type="InterPro" id="IPR050736">
    <property type="entry name" value="Sensor_HK_Regulatory"/>
</dbReference>
<evidence type="ECO:0000256" key="2">
    <source>
        <dbReference type="ARBA" id="ARBA00012438"/>
    </source>
</evidence>
<sequence length="269" mass="30747">MHRLSKWGIILAQFHPSMSDVKLKGSDFRDLLNDYERLKKLEEVKTNFLIVTAHELRTPLTIMKGYLELLKERVGEEDHIIRAIEDSMNGMISIVDDIVTIANMDLGMLELKIESVSMLDILDDLIDRLKEINDEWSDNLLISVEDQVLEADRRSIEKVLTNLITNALKYNAPDKRVEVEIDSDGRDHVLLSVKDWGEGVPDEVKEAIFQDFVQYVDSPLTRDYVGMGLGLSVARRLVDLHNGTIWVEDNPEGGSIFYVRLPKHHPANI</sequence>
<dbReference type="PRINTS" id="PR00344">
    <property type="entry name" value="BCTRLSENSOR"/>
</dbReference>
<proteinExistence type="predicted"/>
<dbReference type="STRING" id="1838285.SCAL_000275"/>
<comment type="catalytic activity">
    <reaction evidence="1">
        <text>ATP + protein L-histidine = ADP + protein N-phospho-L-histidine.</text>
        <dbReference type="EC" id="2.7.13.3"/>
    </reaction>
</comment>
<protein>
    <recommendedName>
        <fullName evidence="2">histidine kinase</fullName>
        <ecNumber evidence="2">2.7.13.3</ecNumber>
    </recommendedName>
</protein>
<dbReference type="InterPro" id="IPR036097">
    <property type="entry name" value="HisK_dim/P_sf"/>
</dbReference>
<name>A0A1F2PB14_9EURY</name>
<dbReference type="SMART" id="SM00387">
    <property type="entry name" value="HATPase_c"/>
    <property type="match status" value="1"/>
</dbReference>
<organism evidence="8 9">
    <name type="scientific">Candidatus Syntropharchaeum caldarium</name>
    <dbReference type="NCBI Taxonomy" id="1838285"/>
    <lineage>
        <taxon>Archaea</taxon>
        <taxon>Methanobacteriati</taxon>
        <taxon>Methanobacteriota</taxon>
        <taxon>Stenosarchaea group</taxon>
        <taxon>Methanomicrobia</taxon>
        <taxon>Methanosarcinales</taxon>
        <taxon>ANME-2 cluster</taxon>
        <taxon>Candidatus Syntropharchaeum</taxon>
    </lineage>
</organism>
<keyword evidence="9" id="KW-1185">Reference proteome</keyword>
<evidence type="ECO:0000256" key="4">
    <source>
        <dbReference type="ARBA" id="ARBA00022679"/>
    </source>
</evidence>
<reference evidence="8" key="1">
    <citation type="submission" date="2016-05" db="EMBL/GenBank/DDBJ databases">
        <title>Microbial consortia oxidize butane by reversing methanogenesis.</title>
        <authorList>
            <person name="Laso-Perez R."/>
            <person name="Richter M."/>
            <person name="Wegener G."/>
            <person name="Musat F."/>
        </authorList>
    </citation>
    <scope>NUCLEOTIDE SEQUENCE [LARGE SCALE GENOMIC DNA]</scope>
    <source>
        <strain evidence="8">BOX2</strain>
    </source>
</reference>
<dbReference type="Pfam" id="PF02518">
    <property type="entry name" value="HATPase_c"/>
    <property type="match status" value="1"/>
</dbReference>